<sequence length="231" mass="25842">MNTPSLEILESVETPIGLLCLRRRELLSRPGTIVTEVTLNHEFLMSSYNTASEDALASLGIEWHGGEDLSVLVGGLGLGYTAQAALEYSRVERVDVIEFLPEVISWIPRGLVPLAEKLSQEPRFSVSQDDFFKYLAAPAPRSYGIILIDIDHSPDENLDPENLGFYTVESLRQVRSHLDQGGVLAVWSSAANEDFVTSLRDVFSEVRVETVKWHNELIDEDQCDFVFLARC</sequence>
<dbReference type="Gene3D" id="3.40.50.150">
    <property type="entry name" value="Vaccinia Virus protein VP39"/>
    <property type="match status" value="1"/>
</dbReference>
<proteinExistence type="predicted"/>
<evidence type="ECO:0008006" key="3">
    <source>
        <dbReference type="Google" id="ProtNLM"/>
    </source>
</evidence>
<name>A0A383AFD4_9ZZZZ</name>
<keyword evidence="1" id="KW-0620">Polyamine biosynthesis</keyword>
<accession>A0A383AFD4</accession>
<dbReference type="PANTHER" id="PTHR43317">
    <property type="entry name" value="THERMOSPERMINE SYNTHASE ACAULIS5"/>
    <property type="match status" value="1"/>
</dbReference>
<reference evidence="2" key="1">
    <citation type="submission" date="2018-05" db="EMBL/GenBank/DDBJ databases">
        <authorList>
            <person name="Lanie J.A."/>
            <person name="Ng W.-L."/>
            <person name="Kazmierczak K.M."/>
            <person name="Andrzejewski T.M."/>
            <person name="Davidsen T.M."/>
            <person name="Wayne K.J."/>
            <person name="Tettelin H."/>
            <person name="Glass J.I."/>
            <person name="Rusch D."/>
            <person name="Podicherti R."/>
            <person name="Tsui H.-C.T."/>
            <person name="Winkler M.E."/>
        </authorList>
    </citation>
    <scope>NUCLEOTIDE SEQUENCE</scope>
</reference>
<protein>
    <recommendedName>
        <fullName evidence="3">PABS domain-containing protein</fullName>
    </recommendedName>
</protein>
<evidence type="ECO:0000256" key="1">
    <source>
        <dbReference type="ARBA" id="ARBA00023115"/>
    </source>
</evidence>
<dbReference type="InterPro" id="IPR029063">
    <property type="entry name" value="SAM-dependent_MTases_sf"/>
</dbReference>
<dbReference type="GO" id="GO:0006596">
    <property type="term" value="P:polyamine biosynthetic process"/>
    <property type="evidence" value="ECO:0007669"/>
    <property type="project" value="UniProtKB-KW"/>
</dbReference>
<evidence type="ECO:0000313" key="2">
    <source>
        <dbReference type="EMBL" id="SVE05798.1"/>
    </source>
</evidence>
<organism evidence="2">
    <name type="scientific">marine metagenome</name>
    <dbReference type="NCBI Taxonomy" id="408172"/>
    <lineage>
        <taxon>unclassified sequences</taxon>
        <taxon>metagenomes</taxon>
        <taxon>ecological metagenomes</taxon>
    </lineage>
</organism>
<dbReference type="PANTHER" id="PTHR43317:SF3">
    <property type="entry name" value="BLR2883 PROTEIN"/>
    <property type="match status" value="1"/>
</dbReference>
<gene>
    <name evidence="2" type="ORF">METZ01_LOCUS458652</name>
</gene>
<feature type="non-terminal residue" evidence="2">
    <location>
        <position position="231"/>
    </location>
</feature>
<dbReference type="EMBL" id="UINC01191252">
    <property type="protein sequence ID" value="SVE05798.1"/>
    <property type="molecule type" value="Genomic_DNA"/>
</dbReference>
<dbReference type="AlphaFoldDB" id="A0A383AFD4"/>
<dbReference type="SUPFAM" id="SSF53335">
    <property type="entry name" value="S-adenosyl-L-methionine-dependent methyltransferases"/>
    <property type="match status" value="1"/>
</dbReference>